<gene>
    <name evidence="1" type="ORF">O185_01930</name>
</gene>
<keyword evidence="2" id="KW-1185">Reference proteome</keyword>
<sequence>MCIGKQCRKGYFSQGEGVVNNVLSLVLSGVGATSSALVNKACWIGSTRILMEAVLDISK</sequence>
<organism evidence="1 2">
    <name type="scientific">Photorhabdus temperata J3</name>
    <dbReference type="NCBI Taxonomy" id="1389415"/>
    <lineage>
        <taxon>Bacteria</taxon>
        <taxon>Pseudomonadati</taxon>
        <taxon>Pseudomonadota</taxon>
        <taxon>Gammaproteobacteria</taxon>
        <taxon>Enterobacterales</taxon>
        <taxon>Morganellaceae</taxon>
        <taxon>Photorhabdus</taxon>
    </lineage>
</organism>
<comment type="caution">
    <text evidence="1">The sequence shown here is derived from an EMBL/GenBank/DDBJ whole genome shotgun (WGS) entry which is preliminary data.</text>
</comment>
<name>U7R429_PHOTE</name>
<dbReference type="Proteomes" id="UP000017133">
    <property type="component" value="Unassembled WGS sequence"/>
</dbReference>
<evidence type="ECO:0000313" key="2">
    <source>
        <dbReference type="Proteomes" id="UP000017133"/>
    </source>
</evidence>
<proteinExistence type="predicted"/>
<accession>U7R429</accession>
<dbReference type="EMBL" id="AXDT01000018">
    <property type="protein sequence ID" value="ERT14753.1"/>
    <property type="molecule type" value="Genomic_DNA"/>
</dbReference>
<protein>
    <submittedName>
        <fullName evidence="1">Uncharacterized protein</fullName>
    </submittedName>
</protein>
<evidence type="ECO:0000313" key="1">
    <source>
        <dbReference type="EMBL" id="ERT14753.1"/>
    </source>
</evidence>
<dbReference type="AlphaFoldDB" id="U7R429"/>
<reference evidence="1 2" key="1">
    <citation type="submission" date="2013-10" db="EMBL/GenBank/DDBJ databases">
        <title>Whole Genome Shotgun Sequence of Photorhabdus temperata J3.</title>
        <authorList>
            <person name="Park G.-S."/>
            <person name="Hong S.-J."/>
            <person name="Shin J.-H."/>
        </authorList>
    </citation>
    <scope>NUCLEOTIDE SEQUENCE [LARGE SCALE GENOMIC DNA]</scope>
    <source>
        <strain evidence="1 2">J3</strain>
    </source>
</reference>